<keyword evidence="3" id="KW-1185">Reference proteome</keyword>
<comment type="caution">
    <text evidence="2">The sequence shown here is derived from an EMBL/GenBank/DDBJ whole genome shotgun (WGS) entry which is preliminary data.</text>
</comment>
<sequence length="108" mass="12117">MMKKLPSLVLTILASSLISLPAEAGVLGGIDVQKACKNQYLLYPSIKARLAGSNAYSWKCSVYDAFNLIPLRNFSVDMTKACKVQYNNPKAFAETTNWTNPYSWRCRF</sequence>
<dbReference type="Proteomes" id="UP000182190">
    <property type="component" value="Unassembled WGS sequence"/>
</dbReference>
<keyword evidence="1" id="KW-0732">Signal</keyword>
<feature type="chain" id="PRO_5031509487" evidence="1">
    <location>
        <begin position="25"/>
        <end position="108"/>
    </location>
</feature>
<protein>
    <submittedName>
        <fullName evidence="2">Uncharacterized protein</fullName>
    </submittedName>
</protein>
<proteinExistence type="predicted"/>
<dbReference type="AlphaFoldDB" id="A0A7Z9E324"/>
<reference evidence="2" key="1">
    <citation type="submission" date="2019-10" db="EMBL/GenBank/DDBJ databases">
        <authorList>
            <consortium name="Genoscope - CEA"/>
            <person name="William W."/>
        </authorList>
    </citation>
    <scope>NUCLEOTIDE SEQUENCE [LARGE SCALE GENOMIC DNA]</scope>
    <source>
        <strain evidence="2">BBR_PRJEB10994</strain>
    </source>
</reference>
<feature type="signal peptide" evidence="1">
    <location>
        <begin position="1"/>
        <end position="24"/>
    </location>
</feature>
<dbReference type="OrthoDB" id="517672at2"/>
<evidence type="ECO:0000313" key="3">
    <source>
        <dbReference type="Proteomes" id="UP000182190"/>
    </source>
</evidence>
<name>A0A7Z9E324_9CYAN</name>
<gene>
    <name evidence="2" type="ORF">PL9631_520134</name>
</gene>
<evidence type="ECO:0000313" key="2">
    <source>
        <dbReference type="EMBL" id="VXD20752.1"/>
    </source>
</evidence>
<dbReference type="RefSeq" id="WP_083619128.1">
    <property type="nucleotide sequence ID" value="NZ_LR735009.1"/>
</dbReference>
<accession>A0A7Z9E324</accession>
<dbReference type="EMBL" id="CZCS02000193">
    <property type="protein sequence ID" value="VXD20752.1"/>
    <property type="molecule type" value="Genomic_DNA"/>
</dbReference>
<organism evidence="2 3">
    <name type="scientific">Planktothrix paucivesiculata PCC 9631</name>
    <dbReference type="NCBI Taxonomy" id="671071"/>
    <lineage>
        <taxon>Bacteria</taxon>
        <taxon>Bacillati</taxon>
        <taxon>Cyanobacteriota</taxon>
        <taxon>Cyanophyceae</taxon>
        <taxon>Oscillatoriophycideae</taxon>
        <taxon>Oscillatoriales</taxon>
        <taxon>Microcoleaceae</taxon>
        <taxon>Planktothrix</taxon>
    </lineage>
</organism>
<evidence type="ECO:0000256" key="1">
    <source>
        <dbReference type="SAM" id="SignalP"/>
    </source>
</evidence>